<dbReference type="Pfam" id="PF12348">
    <property type="entry name" value="CLASP_N"/>
    <property type="match status" value="1"/>
</dbReference>
<dbReference type="GO" id="GO:0008017">
    <property type="term" value="F:microtubule binding"/>
    <property type="evidence" value="ECO:0007669"/>
    <property type="project" value="TreeGrafter"/>
</dbReference>
<evidence type="ECO:0000256" key="3">
    <source>
        <dbReference type="ARBA" id="ARBA00022618"/>
    </source>
</evidence>
<evidence type="ECO:0000256" key="6">
    <source>
        <dbReference type="SAM" id="MobiDB-lite"/>
    </source>
</evidence>
<feature type="region of interest" description="Disordered" evidence="6">
    <location>
        <begin position="848"/>
        <end position="873"/>
    </location>
</feature>
<dbReference type="SUPFAM" id="SSF48371">
    <property type="entry name" value="ARM repeat"/>
    <property type="match status" value="1"/>
</dbReference>
<evidence type="ECO:0000256" key="1">
    <source>
        <dbReference type="ARBA" id="ARBA00004186"/>
    </source>
</evidence>
<sequence length="1495" mass="168775">MAEGDARNLFQFLKSDVSTDEKTSQLDVLRSFFNKNNIPNEDLPIYIECFKASLATVNPLILRCAISCYETFLRRLRAQCPSWVKFRVPLLKNLVLDHLASRDLSKRILTILLELWQFNPVEIEKSLHHALSTNKNAEIRIQALKWFALAHRSDLSFDLKALRPFLFANLEHADPSLREDTKELLVLLHKDCSPSTKAHLLRELESHQGLRKDLLQFFSKNLSPQSTDDSSSLSHTGSLSLPSTLPIISSFYPAVELEKVDPLYVNFPKQLEQDVAAMLSSFEGRETEQNWSLRQSNILQIRRYLRGNAPDQYLPELLSVLKSLLRGILVGFMSLRTTLSYSTIQLLKEMAFILKSHMDGYLDAILPNLLKMCSVTKRIVSQAANVTFASILSLCGPLSRTLQYVSLAANDTNAQLRVFASGWISLLLALYPVAKSHIKISVNQSLFEKIICKGITDSNSQVRESYRKSFWKFVEYFPNSKEELLKTFEPSAIKQLELANPNRNQQLPPSSMPGPKRAPVKSMTPSIRPEVKTPKDEIPFTPPVPQRKLGLPQRMVAPTRERAESQSKSSSAVSTPSSSNAGLSHPSSSATPQSSKKQTASNLRESSETSSFEKLKNLQKDCEFKQANDSFFPQSFTSYVPFLTHTLFHGTPLLYSILYTPALIELLCHCIDTQSFLSQFLLSIYDLSNAGNTFALTSFPYLKSRHPPNKYFFILFDLLMEISSMAPSHKNLSFNTNQKRIVIHGCLLWMKEILEGELQYIRHTNSNSSPSSDFSLEQLKLCSSKIIPMITKTRLTSKNWLPLSGLLYAFNSFDPDGFDMLLAGMDKESKTKLLHSWAYQDEFKKSNESSMTSLPNQVTGDSIKKNNDAEGDIPKDMMISPSKEAFKGTSNLTVPVENIIHEPQDVDILSNSPSKDHFNADNQSASFTSDLAYDVANDSLSSSQPVKAEQVERENEVEPNSLFWGQGQTKGDDNKILEDKSMIEHTEHVDQLEQQPPLDLSKRKDNIWVYDASEFSPRKDELLKQQDKSSPSFIETEKTVSAPAPSMNVLTDKSNTMNSNNVNGTGKGKAEEKTTSVLMTGHPFTKENYGAEQLMKDSEMNIQVSQDKHIPSEEELSIISTQVSKYSDEKQRSEGFIKESNNNEDVREPANQTLEQQNTPGDDISLSFSELKVPVSDPTVSSPMSDVSRSLTEETIVGDLPQPLSPSVISNSRKESLAELPNVERLKVEEFAAGATNSKPNVVPHNKWLQNRMKKLEKGSSKIRNMDLKKISQYCTNTIEAFKDGSISSKLIKICLSICKEAPSALKEHTDLFSSLLEFIKIENQNVHVSDSLLLLHVYIVQRYQTIEDNQYECTFSIILEKGEQQRDDPIIMAAVEDLVSVIANVWRAEKSVIFIHDMLLQRQISEKKMALCLLFFSEFLKRFNDFTHPLMERLIKEVVIKYIEHPDAEIRRATFNTCLVVNSVVQSEEKTMSILGDLTEGQKNLLSHVWKMNG</sequence>
<evidence type="ECO:0000259" key="7">
    <source>
        <dbReference type="SMART" id="SM01349"/>
    </source>
</evidence>
<dbReference type="GO" id="GO:0060172">
    <property type="term" value="P:astral microtubule depolymerization"/>
    <property type="evidence" value="ECO:0007669"/>
    <property type="project" value="TreeGrafter"/>
</dbReference>
<dbReference type="PANTHER" id="PTHR21567:SF9">
    <property type="entry name" value="CLIP-ASSOCIATING PROTEIN"/>
    <property type="match status" value="1"/>
</dbReference>
<protein>
    <submittedName>
        <fullName evidence="8">CLASP family microtubule-associated protein</fullName>
    </submittedName>
</protein>
<evidence type="ECO:0000256" key="5">
    <source>
        <dbReference type="ARBA" id="ARBA00022776"/>
    </source>
</evidence>
<dbReference type="KEGG" id="som:SOMG_00321"/>
<dbReference type="GeneID" id="80873804"/>
<gene>
    <name evidence="8" type="primary">peg1</name>
    <name evidence="8" type="ORF">SOMG_00321</name>
</gene>
<dbReference type="SMART" id="SM01349">
    <property type="entry name" value="TOG"/>
    <property type="match status" value="2"/>
</dbReference>
<keyword evidence="3" id="KW-0132">Cell division</keyword>
<feature type="region of interest" description="Disordered" evidence="6">
    <location>
        <begin position="499"/>
        <end position="612"/>
    </location>
</feature>
<name>A0AAE9W8J1_9SCHI</name>
<feature type="region of interest" description="Disordered" evidence="6">
    <location>
        <begin position="1019"/>
        <end position="1072"/>
    </location>
</feature>
<dbReference type="InterPro" id="IPR011989">
    <property type="entry name" value="ARM-like"/>
</dbReference>
<feature type="compositionally biased region" description="Low complexity" evidence="6">
    <location>
        <begin position="566"/>
        <end position="599"/>
    </location>
</feature>
<dbReference type="GO" id="GO:0005881">
    <property type="term" value="C:cytoplasmic microtubule"/>
    <property type="evidence" value="ECO:0007669"/>
    <property type="project" value="TreeGrafter"/>
</dbReference>
<keyword evidence="5" id="KW-0131">Cell cycle</keyword>
<feature type="compositionally biased region" description="Polar residues" evidence="6">
    <location>
        <begin position="848"/>
        <end position="860"/>
    </location>
</feature>
<dbReference type="GO" id="GO:1990023">
    <property type="term" value="C:mitotic spindle midzone"/>
    <property type="evidence" value="ECO:0007669"/>
    <property type="project" value="TreeGrafter"/>
</dbReference>
<keyword evidence="9" id="KW-1185">Reference proteome</keyword>
<organism evidence="8 9">
    <name type="scientific">Schizosaccharomyces osmophilus</name>
    <dbReference type="NCBI Taxonomy" id="2545709"/>
    <lineage>
        <taxon>Eukaryota</taxon>
        <taxon>Fungi</taxon>
        <taxon>Dikarya</taxon>
        <taxon>Ascomycota</taxon>
        <taxon>Taphrinomycotina</taxon>
        <taxon>Schizosaccharomycetes</taxon>
        <taxon>Schizosaccharomycetales</taxon>
        <taxon>Schizosaccharomycetaceae</taxon>
        <taxon>Schizosaccharomyces</taxon>
    </lineage>
</organism>
<evidence type="ECO:0000313" key="9">
    <source>
        <dbReference type="Proteomes" id="UP001212411"/>
    </source>
</evidence>
<dbReference type="PANTHER" id="PTHR21567">
    <property type="entry name" value="CLASP"/>
    <property type="match status" value="1"/>
</dbReference>
<evidence type="ECO:0000256" key="4">
    <source>
        <dbReference type="ARBA" id="ARBA00022701"/>
    </source>
</evidence>
<comment type="subcellular location">
    <subcellularLocation>
        <location evidence="1">Cytoplasm</location>
        <location evidence="1">Cytoskeleton</location>
        <location evidence="1">Spindle</location>
    </subcellularLocation>
</comment>
<dbReference type="GO" id="GO:0005876">
    <property type="term" value="C:spindle microtubule"/>
    <property type="evidence" value="ECO:0007669"/>
    <property type="project" value="TreeGrafter"/>
</dbReference>
<feature type="compositionally biased region" description="Polar residues" evidence="6">
    <location>
        <begin position="1048"/>
        <end position="1064"/>
    </location>
</feature>
<dbReference type="GO" id="GO:0090307">
    <property type="term" value="P:mitotic spindle assembly"/>
    <property type="evidence" value="ECO:0007669"/>
    <property type="project" value="TreeGrafter"/>
</dbReference>
<feature type="domain" description="TOG" evidence="7">
    <location>
        <begin position="270"/>
        <end position="510"/>
    </location>
</feature>
<dbReference type="RefSeq" id="XP_056035472.1">
    <property type="nucleotide sequence ID" value="XM_056179115.1"/>
</dbReference>
<reference evidence="8 9" key="1">
    <citation type="journal article" date="2023" name="G3 (Bethesda)">
        <title>A high-quality reference genome for the fission yeast Schizosaccharomyces osmophilus.</title>
        <authorList>
            <person name="Jia G.S."/>
            <person name="Zhang W.C."/>
            <person name="Liang Y."/>
            <person name="Liu X.H."/>
            <person name="Rhind N."/>
            <person name="Pidoux A."/>
            <person name="Brysch-Herzberg M."/>
            <person name="Du L.L."/>
        </authorList>
    </citation>
    <scope>NUCLEOTIDE SEQUENCE [LARGE SCALE GENOMIC DNA]</scope>
    <source>
        <strain evidence="8 9">CBS 15793</strain>
    </source>
</reference>
<dbReference type="Proteomes" id="UP001212411">
    <property type="component" value="Chromosome 1"/>
</dbReference>
<feature type="region of interest" description="Disordered" evidence="6">
    <location>
        <begin position="950"/>
        <end position="972"/>
    </location>
</feature>
<feature type="region of interest" description="Disordered" evidence="6">
    <location>
        <begin position="1122"/>
        <end position="1163"/>
    </location>
</feature>
<feature type="compositionally biased region" description="Basic and acidic residues" evidence="6">
    <location>
        <begin position="529"/>
        <end position="538"/>
    </location>
</feature>
<dbReference type="InterPro" id="IPR024395">
    <property type="entry name" value="CLASP_N_dom"/>
</dbReference>
<dbReference type="InterPro" id="IPR016024">
    <property type="entry name" value="ARM-type_fold"/>
</dbReference>
<dbReference type="InterPro" id="IPR034085">
    <property type="entry name" value="TOG"/>
</dbReference>
<feature type="compositionally biased region" description="Polar residues" evidence="6">
    <location>
        <begin position="1150"/>
        <end position="1160"/>
    </location>
</feature>
<feature type="compositionally biased region" description="Basic and acidic residues" evidence="6">
    <location>
        <begin position="1126"/>
        <end position="1137"/>
    </location>
</feature>
<evidence type="ECO:0000313" key="8">
    <source>
        <dbReference type="EMBL" id="WBW71229.1"/>
    </source>
</evidence>
<feature type="domain" description="TOG" evidence="7">
    <location>
        <begin position="1"/>
        <end position="228"/>
    </location>
</feature>
<keyword evidence="5" id="KW-0498">Mitosis</keyword>
<feature type="compositionally biased region" description="Basic and acidic residues" evidence="6">
    <location>
        <begin position="862"/>
        <end position="873"/>
    </location>
</feature>
<evidence type="ECO:0000256" key="2">
    <source>
        <dbReference type="ARBA" id="ARBA00009549"/>
    </source>
</evidence>
<accession>A0AAE9W8J1</accession>
<dbReference type="GO" id="GO:0051301">
    <property type="term" value="P:cell division"/>
    <property type="evidence" value="ECO:0007669"/>
    <property type="project" value="UniProtKB-KW"/>
</dbReference>
<comment type="similarity">
    <text evidence="2">Belongs to the CLASP family.</text>
</comment>
<dbReference type="Gene3D" id="1.25.10.10">
    <property type="entry name" value="Leucine-rich Repeat Variant"/>
    <property type="match status" value="3"/>
</dbReference>
<proteinExistence type="inferred from homology"/>
<keyword evidence="4" id="KW-0493">Microtubule</keyword>
<dbReference type="EMBL" id="CP115611">
    <property type="protein sequence ID" value="WBW71229.1"/>
    <property type="molecule type" value="Genomic_DNA"/>
</dbReference>
<dbReference type="GO" id="GO:0005815">
    <property type="term" value="C:microtubule organizing center"/>
    <property type="evidence" value="ECO:0007669"/>
    <property type="project" value="TreeGrafter"/>
</dbReference>